<proteinExistence type="predicted"/>
<sequence>MNKTIRKVGYAVLTEGSTGEITYGTPIWFKSDEAGGRSIGAEPIGDSNTIYADGLPIIVASANGGYTISLELISAVDDIEKDWFGNDEATEGGIIEKGGIKVMPRFALLAAKETYKGDKLYEIDTYFDCVAARASRNDKTSEGNFDPQFPTFTVTAKPRPDNDFVRYTSYADTLPENVVTPTVKAVKAAKSAVPTDQASSDTTKAAKS</sequence>
<accession>A0A8S5NP02</accession>
<organism evidence="1">
    <name type="scientific">Siphoviridae sp. ctDXA22</name>
    <dbReference type="NCBI Taxonomy" id="2826198"/>
    <lineage>
        <taxon>Viruses</taxon>
        <taxon>Duplodnaviria</taxon>
        <taxon>Heunggongvirae</taxon>
        <taxon>Uroviricota</taxon>
        <taxon>Caudoviricetes</taxon>
    </lineage>
</organism>
<dbReference type="InterPro" id="IPR006490">
    <property type="entry name" value="Maj_tail_phi13"/>
</dbReference>
<name>A0A8S5NP02_9CAUD</name>
<dbReference type="NCBIfam" id="TIGR01603">
    <property type="entry name" value="maj_tail_phi13"/>
    <property type="match status" value="1"/>
</dbReference>
<dbReference type="EMBL" id="BK015219">
    <property type="protein sequence ID" value="DAD96549.1"/>
    <property type="molecule type" value="Genomic_DNA"/>
</dbReference>
<evidence type="ECO:0000313" key="1">
    <source>
        <dbReference type="EMBL" id="DAD96549.1"/>
    </source>
</evidence>
<reference evidence="1" key="1">
    <citation type="journal article" date="2021" name="Proc. Natl. Acad. Sci. U.S.A.">
        <title>A Catalog of Tens of Thousands of Viruses from Human Metagenomes Reveals Hidden Associations with Chronic Diseases.</title>
        <authorList>
            <person name="Tisza M.J."/>
            <person name="Buck C.B."/>
        </authorList>
    </citation>
    <scope>NUCLEOTIDE SEQUENCE</scope>
    <source>
        <strain evidence="1">CtDXA22</strain>
    </source>
</reference>
<protein>
    <submittedName>
        <fullName evidence="1">Tail tube protein</fullName>
    </submittedName>
</protein>